<accession>A0A919SRU7</accession>
<dbReference type="EMBL" id="BOQP01000028">
    <property type="protein sequence ID" value="GIM76784.1"/>
    <property type="molecule type" value="Genomic_DNA"/>
</dbReference>
<dbReference type="Proteomes" id="UP000680865">
    <property type="component" value="Unassembled WGS sequence"/>
</dbReference>
<keyword evidence="2" id="KW-1185">Reference proteome</keyword>
<organism evidence="1 2">
    <name type="scientific">Winogradskya consettensis</name>
    <dbReference type="NCBI Taxonomy" id="113560"/>
    <lineage>
        <taxon>Bacteria</taxon>
        <taxon>Bacillati</taxon>
        <taxon>Actinomycetota</taxon>
        <taxon>Actinomycetes</taxon>
        <taxon>Micromonosporales</taxon>
        <taxon>Micromonosporaceae</taxon>
        <taxon>Winogradskya</taxon>
    </lineage>
</organism>
<evidence type="ECO:0000313" key="2">
    <source>
        <dbReference type="Proteomes" id="UP000680865"/>
    </source>
</evidence>
<gene>
    <name evidence="1" type="ORF">Aco04nite_52110</name>
</gene>
<evidence type="ECO:0000313" key="1">
    <source>
        <dbReference type="EMBL" id="GIM76784.1"/>
    </source>
</evidence>
<sequence>MNVLRRMLCSIGLHAGQWFLPGSRCESQRVCTVCGKLSEKVRHSWTEFAYVAAGGCEQVRRCERCSATESRPEHDWGPWFYTNMEFSAPQAHRCRRCHQTEKTIYTMR</sequence>
<proteinExistence type="predicted"/>
<reference evidence="1" key="1">
    <citation type="submission" date="2021-03" db="EMBL/GenBank/DDBJ databases">
        <title>Whole genome shotgun sequence of Actinoplanes consettensis NBRC 14913.</title>
        <authorList>
            <person name="Komaki H."/>
            <person name="Tamura T."/>
        </authorList>
    </citation>
    <scope>NUCLEOTIDE SEQUENCE</scope>
    <source>
        <strain evidence="1">NBRC 14913</strain>
    </source>
</reference>
<protein>
    <submittedName>
        <fullName evidence="1">Uncharacterized protein</fullName>
    </submittedName>
</protein>
<name>A0A919SRU7_9ACTN</name>
<dbReference type="AlphaFoldDB" id="A0A919SRU7"/>
<comment type="caution">
    <text evidence="1">The sequence shown here is derived from an EMBL/GenBank/DDBJ whole genome shotgun (WGS) entry which is preliminary data.</text>
</comment>